<dbReference type="GO" id="GO:0005886">
    <property type="term" value="C:plasma membrane"/>
    <property type="evidence" value="ECO:0007669"/>
    <property type="project" value="UniProtKB-SubCell"/>
</dbReference>
<dbReference type="Gene3D" id="3.20.20.80">
    <property type="entry name" value="Glycosidases"/>
    <property type="match status" value="1"/>
</dbReference>
<dbReference type="GO" id="GO:0071970">
    <property type="term" value="P:fungal-type cell wall (1-&gt;3)-beta-D-glucan biosynthetic process"/>
    <property type="evidence" value="ECO:0007669"/>
    <property type="project" value="TreeGrafter"/>
</dbReference>
<keyword evidence="7" id="KW-0325">Glycoprotein</keyword>
<dbReference type="OrthoDB" id="421038at2759"/>
<dbReference type="SUPFAM" id="SSF51445">
    <property type="entry name" value="(Trans)glycosidases"/>
    <property type="match status" value="1"/>
</dbReference>
<dbReference type="AlphaFoldDB" id="C5FFH9"/>
<organism evidence="11 12">
    <name type="scientific">Arthroderma otae (strain ATCC MYA-4605 / CBS 113480)</name>
    <name type="common">Microsporum canis</name>
    <dbReference type="NCBI Taxonomy" id="554155"/>
    <lineage>
        <taxon>Eukaryota</taxon>
        <taxon>Fungi</taxon>
        <taxon>Dikarya</taxon>
        <taxon>Ascomycota</taxon>
        <taxon>Pezizomycotina</taxon>
        <taxon>Eurotiomycetes</taxon>
        <taxon>Eurotiomycetidae</taxon>
        <taxon>Onygenales</taxon>
        <taxon>Arthrodermataceae</taxon>
        <taxon>Microsporum</taxon>
    </lineage>
</organism>
<dbReference type="SMART" id="SM00768">
    <property type="entry name" value="X8"/>
    <property type="match status" value="1"/>
</dbReference>
<dbReference type="PANTHER" id="PTHR31468">
    <property type="entry name" value="1,3-BETA-GLUCANOSYLTRANSFERASE GAS1"/>
    <property type="match status" value="1"/>
</dbReference>
<dbReference type="GO" id="GO:0098552">
    <property type="term" value="C:side of membrane"/>
    <property type="evidence" value="ECO:0007669"/>
    <property type="project" value="UniProtKB-KW"/>
</dbReference>
<dbReference type="PANTHER" id="PTHR31468:SF2">
    <property type="entry name" value="1,3-BETA-GLUCANOSYLTRANSFERASE GAS1"/>
    <property type="match status" value="1"/>
</dbReference>
<dbReference type="eggNOG" id="ENOG502QPST">
    <property type="taxonomic scope" value="Eukaryota"/>
</dbReference>
<evidence type="ECO:0000256" key="8">
    <source>
        <dbReference type="ARBA" id="ARBA00023288"/>
    </source>
</evidence>
<comment type="function">
    <text evidence="9">Splits internally a 1,3-beta-glucan molecule and transfers the newly generated reducing end (the donor) to the non-reducing end of another 1,3-beta-glucan molecule (the acceptor) forming a 1,3-beta linkage, resulting in the elongation of 1,3-beta-glucan chains in the cell wall.</text>
</comment>
<proteinExistence type="inferred from homology"/>
<dbReference type="Pfam" id="PF07983">
    <property type="entry name" value="X8"/>
    <property type="match status" value="1"/>
</dbReference>
<keyword evidence="12" id="KW-1185">Reference proteome</keyword>
<reference evidence="12" key="1">
    <citation type="journal article" date="2012" name="MBio">
        <title>Comparative genome analysis of Trichophyton rubrum and related dermatophytes reveals candidate genes involved in infection.</title>
        <authorList>
            <person name="Martinez D.A."/>
            <person name="Oliver B.G."/>
            <person name="Graeser Y."/>
            <person name="Goldberg J.M."/>
            <person name="Li W."/>
            <person name="Martinez-Rossi N.M."/>
            <person name="Monod M."/>
            <person name="Shelest E."/>
            <person name="Barton R.C."/>
            <person name="Birch E."/>
            <person name="Brakhage A.A."/>
            <person name="Chen Z."/>
            <person name="Gurr S.J."/>
            <person name="Heiman D."/>
            <person name="Heitman J."/>
            <person name="Kosti I."/>
            <person name="Rossi A."/>
            <person name="Saif S."/>
            <person name="Samalova M."/>
            <person name="Saunders C.W."/>
            <person name="Shea T."/>
            <person name="Summerbell R.C."/>
            <person name="Xu J."/>
            <person name="Young S."/>
            <person name="Zeng Q."/>
            <person name="Birren B.W."/>
            <person name="Cuomo C.A."/>
            <person name="White T.C."/>
        </authorList>
    </citation>
    <scope>NUCLEOTIDE SEQUENCE [LARGE SCALE GENOMIC DNA]</scope>
    <source>
        <strain evidence="12">ATCC MYA-4605 / CBS 113480</strain>
    </source>
</reference>
<feature type="domain" description="X8" evidence="10">
    <location>
        <begin position="395"/>
        <end position="487"/>
    </location>
</feature>
<keyword evidence="5 9" id="KW-0472">Membrane</keyword>
<dbReference type="InterPro" id="IPR012946">
    <property type="entry name" value="X8"/>
</dbReference>
<feature type="chain" id="PRO_5005125207" description="1,3-beta-glucanosyltransferase" evidence="9">
    <location>
        <begin position="23"/>
        <end position="527"/>
    </location>
</feature>
<evidence type="ECO:0000256" key="7">
    <source>
        <dbReference type="ARBA" id="ARBA00023180"/>
    </source>
</evidence>
<dbReference type="GO" id="GO:0042124">
    <property type="term" value="F:1,3-beta-glucanosyltransferase activity"/>
    <property type="evidence" value="ECO:0007669"/>
    <property type="project" value="TreeGrafter"/>
</dbReference>
<dbReference type="InterPro" id="IPR017853">
    <property type="entry name" value="GH"/>
</dbReference>
<keyword evidence="8 9" id="KW-0449">Lipoprotein</keyword>
<dbReference type="GO" id="GO:0031505">
    <property type="term" value="P:fungal-type cell wall organization"/>
    <property type="evidence" value="ECO:0007669"/>
    <property type="project" value="TreeGrafter"/>
</dbReference>
<gene>
    <name evidence="11" type="ORF">MCYG_02245</name>
</gene>
<evidence type="ECO:0000256" key="3">
    <source>
        <dbReference type="ARBA" id="ARBA00022622"/>
    </source>
</evidence>
<dbReference type="EC" id="2.4.1.-" evidence="9"/>
<evidence type="ECO:0000256" key="1">
    <source>
        <dbReference type="ARBA" id="ARBA00004609"/>
    </source>
</evidence>
<evidence type="ECO:0000256" key="9">
    <source>
        <dbReference type="RuleBase" id="RU361209"/>
    </source>
</evidence>
<evidence type="ECO:0000256" key="5">
    <source>
        <dbReference type="ARBA" id="ARBA00023136"/>
    </source>
</evidence>
<evidence type="ECO:0000256" key="2">
    <source>
        <dbReference type="ARBA" id="ARBA00007528"/>
    </source>
</evidence>
<keyword evidence="9" id="KW-0808">Transferase</keyword>
<evidence type="ECO:0000259" key="10">
    <source>
        <dbReference type="SMART" id="SM00768"/>
    </source>
</evidence>
<keyword evidence="3 9" id="KW-0336">GPI-anchor</keyword>
<dbReference type="Gene3D" id="1.20.58.1040">
    <property type="match status" value="1"/>
</dbReference>
<dbReference type="GeneID" id="9226303"/>
<dbReference type="EMBL" id="DS995702">
    <property type="protein sequence ID" value="EEQ29426.1"/>
    <property type="molecule type" value="Genomic_DNA"/>
</dbReference>
<dbReference type="VEuPathDB" id="FungiDB:MCYG_02245"/>
<accession>C5FFH9</accession>
<dbReference type="InterPro" id="IPR004886">
    <property type="entry name" value="Glucanosyltransferase"/>
</dbReference>
<feature type="signal peptide" evidence="9">
    <location>
        <begin position="1"/>
        <end position="22"/>
    </location>
</feature>
<evidence type="ECO:0000313" key="12">
    <source>
        <dbReference type="Proteomes" id="UP000002035"/>
    </source>
</evidence>
<comment type="similarity">
    <text evidence="2 9">Belongs to the glycosyl hydrolase 72 family.</text>
</comment>
<keyword evidence="4 9" id="KW-0732">Signal</keyword>
<dbReference type="RefSeq" id="XP_002849311.1">
    <property type="nucleotide sequence ID" value="XM_002849265.1"/>
</dbReference>
<sequence length="527" mass="57890">MVPLATILSIALAACWALPANAADLDPIVIKGLTITQASSKEWPTKVLIPRSKWDWTLQHQNAKAQADSLLIDGASSVESYSDPLANPSGCRRDIPLLKELHANVVRVYAVHPEKDHDECMRMLADAGIYVLADLAEPSQSINRDSPEWDINLYARYTSVIDSLAKYTNVIGFFAGNEVTNDRANTDASAFVKAAVRDMKAYIYEKGYRQMGIGYATDDDADIRRNLAAYFDCGIDDERIDFWGYNIYEWCGDSTFETSGYADRTKEFAKYNVPVFFAEYGCNTVQPRKFSEVQAIYGPQMTPTWSGGIVYMYFQEQNNYGLVDVSGSRVKKLADFTAFASQMANVNPKGPKLSAYTPVHTDNAPCPTISSDWEASPKLPPTPDKELCDCMTRSITCRAKSTVHDEDLSRLFSTVCGLSPMACEDIASNATSGIYGMYGMCNPIDQLSWAFNAYYEDQVKKGNGDTACHFGGAASTQTPVKQPVCTVKPHVSIKVSKSEAPTWLNGSIWDISGLGCALVAGLGLLLL</sequence>
<dbReference type="HOGENOM" id="CLU_021855_2_1_1"/>
<dbReference type="Proteomes" id="UP000002035">
    <property type="component" value="Unassembled WGS sequence"/>
</dbReference>
<dbReference type="Pfam" id="PF03198">
    <property type="entry name" value="Glyco_hydro_72"/>
    <property type="match status" value="1"/>
</dbReference>
<dbReference type="FunFam" id="3.20.20.80:FF:000038">
    <property type="entry name" value="1,3-beta-glucanosyltransferase"/>
    <property type="match status" value="1"/>
</dbReference>
<evidence type="ECO:0000256" key="6">
    <source>
        <dbReference type="ARBA" id="ARBA00023157"/>
    </source>
</evidence>
<dbReference type="OMA" id="PAPCENC"/>
<dbReference type="STRING" id="554155.C5FFH9"/>
<protein>
    <recommendedName>
        <fullName evidence="9">1,3-beta-glucanosyltransferase</fullName>
        <ecNumber evidence="9">2.4.1.-</ecNumber>
    </recommendedName>
</protein>
<name>C5FFH9_ARTOC</name>
<comment type="subcellular location">
    <subcellularLocation>
        <location evidence="1 9">Cell membrane</location>
        <topology evidence="1 9">Lipid-anchor</topology>
        <topology evidence="1 9">GPI-anchor</topology>
    </subcellularLocation>
</comment>
<evidence type="ECO:0000256" key="4">
    <source>
        <dbReference type="ARBA" id="ARBA00022729"/>
    </source>
</evidence>
<keyword evidence="6" id="KW-1015">Disulfide bond</keyword>
<evidence type="ECO:0000313" key="11">
    <source>
        <dbReference type="EMBL" id="EEQ29426.1"/>
    </source>
</evidence>